<keyword evidence="1" id="KW-1133">Transmembrane helix</keyword>
<dbReference type="EMBL" id="LDAU01000241">
    <property type="protein sequence ID" value="KRW98541.1"/>
    <property type="molecule type" value="Genomic_DNA"/>
</dbReference>
<comment type="caution">
    <text evidence="2">The sequence shown here is derived from an EMBL/GenBank/DDBJ whole genome shotgun (WGS) entry which is preliminary data.</text>
</comment>
<proteinExistence type="predicted"/>
<evidence type="ECO:0000313" key="2">
    <source>
        <dbReference type="EMBL" id="KRW98541.1"/>
    </source>
</evidence>
<reference evidence="2 3" key="1">
    <citation type="journal article" date="2015" name="Sci. Rep.">
        <title>Genome of the facultative scuticociliatosis pathogen Pseudocohnilembus persalinus provides insight into its virulence through horizontal gene transfer.</title>
        <authorList>
            <person name="Xiong J."/>
            <person name="Wang G."/>
            <person name="Cheng J."/>
            <person name="Tian M."/>
            <person name="Pan X."/>
            <person name="Warren A."/>
            <person name="Jiang C."/>
            <person name="Yuan D."/>
            <person name="Miao W."/>
        </authorList>
    </citation>
    <scope>NUCLEOTIDE SEQUENCE [LARGE SCALE GENOMIC DNA]</scope>
    <source>
        <strain evidence="2">36N120E</strain>
    </source>
</reference>
<protein>
    <recommendedName>
        <fullName evidence="4">Transmembrane protein</fullName>
    </recommendedName>
</protein>
<organism evidence="2 3">
    <name type="scientific">Pseudocohnilembus persalinus</name>
    <name type="common">Ciliate</name>
    <dbReference type="NCBI Taxonomy" id="266149"/>
    <lineage>
        <taxon>Eukaryota</taxon>
        <taxon>Sar</taxon>
        <taxon>Alveolata</taxon>
        <taxon>Ciliophora</taxon>
        <taxon>Intramacronucleata</taxon>
        <taxon>Oligohymenophorea</taxon>
        <taxon>Scuticociliatia</taxon>
        <taxon>Philasterida</taxon>
        <taxon>Pseudocohnilembidae</taxon>
        <taxon>Pseudocohnilembus</taxon>
    </lineage>
</organism>
<evidence type="ECO:0000313" key="3">
    <source>
        <dbReference type="Proteomes" id="UP000054937"/>
    </source>
</evidence>
<sequence length="149" mass="17597">MKILAILNCSVIRLFLNQLLSSQYQFFSIPFFLQFRLISSKDSLFFGLLSSYTTYWHPSAFKSLQQKSKNKCFNFLRFSELTKFYTMFTAQLLLLIYLFSLAFSYLNSSSSKFLNLLVQANFKEASTWLSGDMFPPTKNKFKYFNFVRD</sequence>
<feature type="transmembrane region" description="Helical" evidence="1">
    <location>
        <begin position="84"/>
        <end position="106"/>
    </location>
</feature>
<evidence type="ECO:0008006" key="4">
    <source>
        <dbReference type="Google" id="ProtNLM"/>
    </source>
</evidence>
<evidence type="ECO:0000256" key="1">
    <source>
        <dbReference type="SAM" id="Phobius"/>
    </source>
</evidence>
<keyword evidence="1" id="KW-0472">Membrane</keyword>
<accession>A0A0V0Q8H5</accession>
<dbReference type="AlphaFoldDB" id="A0A0V0Q8H5"/>
<keyword evidence="1" id="KW-0812">Transmembrane</keyword>
<name>A0A0V0Q8H5_PSEPJ</name>
<keyword evidence="3" id="KW-1185">Reference proteome</keyword>
<gene>
    <name evidence="2" type="ORF">PPERSA_07355</name>
</gene>
<dbReference type="Proteomes" id="UP000054937">
    <property type="component" value="Unassembled WGS sequence"/>
</dbReference>
<dbReference type="InParanoid" id="A0A0V0Q8H5"/>